<evidence type="ECO:0000313" key="5">
    <source>
        <dbReference type="Proteomes" id="UP001610444"/>
    </source>
</evidence>
<evidence type="ECO:0000256" key="1">
    <source>
        <dbReference type="ARBA" id="ARBA00006484"/>
    </source>
</evidence>
<dbReference type="PRINTS" id="PR00081">
    <property type="entry name" value="GDHRDH"/>
</dbReference>
<keyword evidence="2" id="KW-0521">NADP</keyword>
<keyword evidence="5" id="KW-1185">Reference proteome</keyword>
<keyword evidence="3" id="KW-0560">Oxidoreductase</keyword>
<dbReference type="SUPFAM" id="SSF51735">
    <property type="entry name" value="NAD(P)-binding Rossmann-fold domains"/>
    <property type="match status" value="1"/>
</dbReference>
<comment type="caution">
    <text evidence="4">The sequence shown here is derived from an EMBL/GenBank/DDBJ whole genome shotgun (WGS) entry which is preliminary data.</text>
</comment>
<dbReference type="PANTHER" id="PTHR24321">
    <property type="entry name" value="DEHYDROGENASES, SHORT CHAIN"/>
    <property type="match status" value="1"/>
</dbReference>
<accession>A0ABR4KHM1</accession>
<gene>
    <name evidence="4" type="ORF">BJX68DRAFT_266365</name>
</gene>
<evidence type="ECO:0000313" key="4">
    <source>
        <dbReference type="EMBL" id="KAL2850782.1"/>
    </source>
</evidence>
<dbReference type="GeneID" id="98160658"/>
<evidence type="ECO:0008006" key="6">
    <source>
        <dbReference type="Google" id="ProtNLM"/>
    </source>
</evidence>
<protein>
    <recommendedName>
        <fullName evidence="6">Oxidoreductase</fullName>
    </recommendedName>
</protein>
<name>A0ABR4KHM1_9EURO</name>
<dbReference type="PRINTS" id="PR00080">
    <property type="entry name" value="SDRFAMILY"/>
</dbReference>
<sequence length="220" mass="23491">MPQNECQSSPKNSNFRAILVQTDVTDKDSVARTVEIAVKGFGRIDYCIHAAGLSTPCYSGCLLTLFLFPMGNTPGARTEHLNIEVFDKTLSVNARGRGSIVVIASVNGNVAAPRMMAYSTSKYAAIGIAKTAAVDNVENHIRINSICPVWMNTPMMQASIKQFPKLEKVIKDKAPLGRAALPEEVAAVAVFLCSPAASYVNGANLVVDAGLTHPALRNSL</sequence>
<dbReference type="InterPro" id="IPR036291">
    <property type="entry name" value="NAD(P)-bd_dom_sf"/>
</dbReference>
<dbReference type="EMBL" id="JBFXLR010000019">
    <property type="protein sequence ID" value="KAL2850782.1"/>
    <property type="molecule type" value="Genomic_DNA"/>
</dbReference>
<organism evidence="4 5">
    <name type="scientific">Aspergillus pseudodeflectus</name>
    <dbReference type="NCBI Taxonomy" id="176178"/>
    <lineage>
        <taxon>Eukaryota</taxon>
        <taxon>Fungi</taxon>
        <taxon>Dikarya</taxon>
        <taxon>Ascomycota</taxon>
        <taxon>Pezizomycotina</taxon>
        <taxon>Eurotiomycetes</taxon>
        <taxon>Eurotiomycetidae</taxon>
        <taxon>Eurotiales</taxon>
        <taxon>Aspergillaceae</taxon>
        <taxon>Aspergillus</taxon>
        <taxon>Aspergillus subgen. Nidulantes</taxon>
    </lineage>
</organism>
<dbReference type="PROSITE" id="PS00061">
    <property type="entry name" value="ADH_SHORT"/>
    <property type="match status" value="1"/>
</dbReference>
<dbReference type="Proteomes" id="UP001610444">
    <property type="component" value="Unassembled WGS sequence"/>
</dbReference>
<reference evidence="4 5" key="1">
    <citation type="submission" date="2024-07" db="EMBL/GenBank/DDBJ databases">
        <title>Section-level genome sequencing and comparative genomics of Aspergillus sections Usti and Cavernicolus.</title>
        <authorList>
            <consortium name="Lawrence Berkeley National Laboratory"/>
            <person name="Nybo J.L."/>
            <person name="Vesth T.C."/>
            <person name="Theobald S."/>
            <person name="Frisvad J.C."/>
            <person name="Larsen T.O."/>
            <person name="Kjaerboelling I."/>
            <person name="Rothschild-Mancinelli K."/>
            <person name="Lyhne E.K."/>
            <person name="Kogle M.E."/>
            <person name="Barry K."/>
            <person name="Clum A."/>
            <person name="Na H."/>
            <person name="Ledsgaard L."/>
            <person name="Lin J."/>
            <person name="Lipzen A."/>
            <person name="Kuo A."/>
            <person name="Riley R."/>
            <person name="Mondo S."/>
            <person name="LaButti K."/>
            <person name="Haridas S."/>
            <person name="Pangalinan J."/>
            <person name="Salamov A.A."/>
            <person name="Simmons B.A."/>
            <person name="Magnuson J.K."/>
            <person name="Chen J."/>
            <person name="Drula E."/>
            <person name="Henrissat B."/>
            <person name="Wiebenga A."/>
            <person name="Lubbers R.J."/>
            <person name="Gomes A.C."/>
            <person name="Macurrencykelacurrency M.R."/>
            <person name="Stajich J."/>
            <person name="Grigoriev I.V."/>
            <person name="Mortensen U.H."/>
            <person name="De vries R.P."/>
            <person name="Baker S.E."/>
            <person name="Andersen M.R."/>
        </authorList>
    </citation>
    <scope>NUCLEOTIDE SEQUENCE [LARGE SCALE GENOMIC DNA]</scope>
    <source>
        <strain evidence="4 5">CBS 756.74</strain>
    </source>
</reference>
<comment type="similarity">
    <text evidence="1">Belongs to the short-chain dehydrogenases/reductases (SDR) family.</text>
</comment>
<evidence type="ECO:0000256" key="3">
    <source>
        <dbReference type="ARBA" id="ARBA00023002"/>
    </source>
</evidence>
<dbReference type="Gene3D" id="3.40.50.720">
    <property type="entry name" value="NAD(P)-binding Rossmann-like Domain"/>
    <property type="match status" value="2"/>
</dbReference>
<dbReference type="CDD" id="cd05233">
    <property type="entry name" value="SDR_c"/>
    <property type="match status" value="1"/>
</dbReference>
<evidence type="ECO:0000256" key="2">
    <source>
        <dbReference type="ARBA" id="ARBA00022857"/>
    </source>
</evidence>
<dbReference type="InterPro" id="IPR020904">
    <property type="entry name" value="Sc_DH/Rdtase_CS"/>
</dbReference>
<dbReference type="InterPro" id="IPR002347">
    <property type="entry name" value="SDR_fam"/>
</dbReference>
<proteinExistence type="inferred from homology"/>
<dbReference type="PANTHER" id="PTHR24321:SF12">
    <property type="entry name" value="SHORT-CHAIN DEHYDROGENASE_REDUCTASE FAMILY, PUTATIVE (AFU_ORTHOLOGUE AFUA_5G14340)-RELATED"/>
    <property type="match status" value="1"/>
</dbReference>
<dbReference type="Pfam" id="PF13561">
    <property type="entry name" value="adh_short_C2"/>
    <property type="match status" value="1"/>
</dbReference>
<dbReference type="RefSeq" id="XP_070899425.1">
    <property type="nucleotide sequence ID" value="XM_071045494.1"/>
</dbReference>